<evidence type="ECO:0000313" key="1">
    <source>
        <dbReference type="EMBL" id="JAE34741.1"/>
    </source>
</evidence>
<accession>A0A0A9HIP8</accession>
<organism evidence="1">
    <name type="scientific">Arundo donax</name>
    <name type="common">Giant reed</name>
    <name type="synonym">Donax arundinaceus</name>
    <dbReference type="NCBI Taxonomy" id="35708"/>
    <lineage>
        <taxon>Eukaryota</taxon>
        <taxon>Viridiplantae</taxon>
        <taxon>Streptophyta</taxon>
        <taxon>Embryophyta</taxon>
        <taxon>Tracheophyta</taxon>
        <taxon>Spermatophyta</taxon>
        <taxon>Magnoliopsida</taxon>
        <taxon>Liliopsida</taxon>
        <taxon>Poales</taxon>
        <taxon>Poaceae</taxon>
        <taxon>PACMAD clade</taxon>
        <taxon>Arundinoideae</taxon>
        <taxon>Arundineae</taxon>
        <taxon>Arundo</taxon>
    </lineage>
</organism>
<protein>
    <submittedName>
        <fullName evidence="1">Uncharacterized protein</fullName>
    </submittedName>
</protein>
<sequence length="56" mass="6109">MTLSLPRCSPFETALLLQGRRSAQNHLWGGWSPVSATGSIADSDSYSLHWKALPPL</sequence>
<dbReference type="AlphaFoldDB" id="A0A0A9HIP8"/>
<dbReference type="EMBL" id="GBRH01163155">
    <property type="protein sequence ID" value="JAE34741.1"/>
    <property type="molecule type" value="Transcribed_RNA"/>
</dbReference>
<name>A0A0A9HIP8_ARUDO</name>
<proteinExistence type="predicted"/>
<reference evidence="1" key="2">
    <citation type="journal article" date="2015" name="Data Brief">
        <title>Shoot transcriptome of the giant reed, Arundo donax.</title>
        <authorList>
            <person name="Barrero R.A."/>
            <person name="Guerrero F.D."/>
            <person name="Moolhuijzen P."/>
            <person name="Goolsby J.A."/>
            <person name="Tidwell J."/>
            <person name="Bellgard S.E."/>
            <person name="Bellgard M.I."/>
        </authorList>
    </citation>
    <scope>NUCLEOTIDE SEQUENCE</scope>
    <source>
        <tissue evidence="1">Shoot tissue taken approximately 20 cm above the soil surface</tissue>
    </source>
</reference>
<reference evidence="1" key="1">
    <citation type="submission" date="2014-09" db="EMBL/GenBank/DDBJ databases">
        <authorList>
            <person name="Magalhaes I.L.F."/>
            <person name="Oliveira U."/>
            <person name="Santos F.R."/>
            <person name="Vidigal T.H.D.A."/>
            <person name="Brescovit A.D."/>
            <person name="Santos A.J."/>
        </authorList>
    </citation>
    <scope>NUCLEOTIDE SEQUENCE</scope>
    <source>
        <tissue evidence="1">Shoot tissue taken approximately 20 cm above the soil surface</tissue>
    </source>
</reference>